<reference evidence="1" key="1">
    <citation type="submission" date="2021-06" db="EMBL/GenBank/DDBJ databases">
        <authorList>
            <person name="Kallberg Y."/>
            <person name="Tangrot J."/>
            <person name="Rosling A."/>
        </authorList>
    </citation>
    <scope>NUCLEOTIDE SEQUENCE</scope>
    <source>
        <strain evidence="1">87-6 pot B 2015</strain>
    </source>
</reference>
<sequence length="51" mass="5743">MKTFATASGGATHIVESSNIAFRRHQEITTLQPKVPIVVVFNQVVNNKYWI</sequence>
<organism evidence="1 2">
    <name type="scientific">Funneliformis mosseae</name>
    <name type="common">Endomycorrhizal fungus</name>
    <name type="synonym">Glomus mosseae</name>
    <dbReference type="NCBI Taxonomy" id="27381"/>
    <lineage>
        <taxon>Eukaryota</taxon>
        <taxon>Fungi</taxon>
        <taxon>Fungi incertae sedis</taxon>
        <taxon>Mucoromycota</taxon>
        <taxon>Glomeromycotina</taxon>
        <taxon>Glomeromycetes</taxon>
        <taxon>Glomerales</taxon>
        <taxon>Glomeraceae</taxon>
        <taxon>Funneliformis</taxon>
    </lineage>
</organism>
<accession>A0A9N8VUW3</accession>
<keyword evidence="2" id="KW-1185">Reference proteome</keyword>
<dbReference type="Proteomes" id="UP000789375">
    <property type="component" value="Unassembled WGS sequence"/>
</dbReference>
<evidence type="ECO:0000313" key="2">
    <source>
        <dbReference type="Proteomes" id="UP000789375"/>
    </source>
</evidence>
<proteinExistence type="predicted"/>
<dbReference type="EMBL" id="CAJVPP010000303">
    <property type="protein sequence ID" value="CAG8467367.1"/>
    <property type="molecule type" value="Genomic_DNA"/>
</dbReference>
<comment type="caution">
    <text evidence="1">The sequence shown here is derived from an EMBL/GenBank/DDBJ whole genome shotgun (WGS) entry which is preliminary data.</text>
</comment>
<dbReference type="AlphaFoldDB" id="A0A9N8VUW3"/>
<evidence type="ECO:0000313" key="1">
    <source>
        <dbReference type="EMBL" id="CAG8467367.1"/>
    </source>
</evidence>
<name>A0A9N8VUW3_FUNMO</name>
<protein>
    <submittedName>
        <fullName evidence="1">9151_t:CDS:1</fullName>
    </submittedName>
</protein>
<gene>
    <name evidence="1" type="ORF">FMOSSE_LOCUS2342</name>
</gene>